<proteinExistence type="predicted"/>
<organism evidence="1 2">
    <name type="scientific">Pleurotus cornucopiae</name>
    <name type="common">Cornucopia mushroom</name>
    <dbReference type="NCBI Taxonomy" id="5321"/>
    <lineage>
        <taxon>Eukaryota</taxon>
        <taxon>Fungi</taxon>
        <taxon>Dikarya</taxon>
        <taxon>Basidiomycota</taxon>
        <taxon>Agaricomycotina</taxon>
        <taxon>Agaricomycetes</taxon>
        <taxon>Agaricomycetidae</taxon>
        <taxon>Agaricales</taxon>
        <taxon>Pleurotineae</taxon>
        <taxon>Pleurotaceae</taxon>
        <taxon>Pleurotus</taxon>
    </lineage>
</organism>
<comment type="caution">
    <text evidence="1">The sequence shown here is derived from an EMBL/GenBank/DDBJ whole genome shotgun (WGS) entry which is preliminary data.</text>
</comment>
<protein>
    <submittedName>
        <fullName evidence="1">Uncharacterized protein</fullName>
    </submittedName>
</protein>
<evidence type="ECO:0000313" key="1">
    <source>
        <dbReference type="EMBL" id="KAG9225497.1"/>
    </source>
</evidence>
<dbReference type="EMBL" id="WQMT02000002">
    <property type="protein sequence ID" value="KAG9225497.1"/>
    <property type="molecule type" value="Genomic_DNA"/>
</dbReference>
<gene>
    <name evidence="1" type="ORF">CCMSSC00406_0003000</name>
</gene>
<reference evidence="1 2" key="1">
    <citation type="journal article" date="2021" name="Appl. Environ. Microbiol.">
        <title>Genetic linkage and physical mapping for an oyster mushroom Pleurotus cornucopiae and QTL analysis for the trait cap color.</title>
        <authorList>
            <person name="Zhang Y."/>
            <person name="Gao W."/>
            <person name="Sonnenberg A."/>
            <person name="Chen Q."/>
            <person name="Zhang J."/>
            <person name="Huang C."/>
        </authorList>
    </citation>
    <scope>NUCLEOTIDE SEQUENCE [LARGE SCALE GENOMIC DNA]</scope>
    <source>
        <strain evidence="1">CCMSSC00406</strain>
    </source>
</reference>
<name>A0ACB7J4V1_PLECO</name>
<sequence>MTTDDLQSTTSLGLTLEGPSTGAPQPLTLTPTTRLGKRRRGESTAGGTAIPQNPPSSVDSVASRSAPSSHAHNTSRSLENQRPIWLRDVISFIKRYEGNIESKVVNAGAREDIKDTLTDGFMVMLFMLAYMNNPADSEELDGLAKVFSDGTTPLPHTSSRKRVVRLSPVILEYLRETQEAAGGEMMKEMEQEAYAIVLGKVEEAERKAEEARDNGNGRTSEKPPSVGRGVRAVPNDTEDGASRANHLGADPGDGIQQSYNTTSHQAPQADIVLSGVARVYSQMRVFITDHVTGQIRYLSEEERHTRARLEHCRRVEEAAQRAEAQVRRVAVHATRIAEHNREVAERDRMIAEEMMAEQARRDADRTWVESMTQLMQSPGHPHSYNYAPEFQSAYANAPPQASYAYYPQPPYYGQAPPGYTQCMEPHPGHPPQFQVAYYLPAPGTQAPGYGVPPLTYHQHYGSGPSETNYTHLDFTHLLLPTSRSMKNRNKQTKFPVARIKKIMQKDEEVGKVAQATPIVISKALELFLSMIIEEASNVTVERGSKKVEAYHLKHAVETTEMLDFLKELVESVPDPSNGGTIDMDAQAPTNGEAPEGKKRRTKSKKAAADGDAPPPKRRRKKKSEPVMKEEGDGEEEENGENRMEEDDEDE</sequence>
<keyword evidence="2" id="KW-1185">Reference proteome</keyword>
<dbReference type="Proteomes" id="UP000824881">
    <property type="component" value="Unassembled WGS sequence"/>
</dbReference>
<evidence type="ECO:0000313" key="2">
    <source>
        <dbReference type="Proteomes" id="UP000824881"/>
    </source>
</evidence>
<accession>A0ACB7J4V1</accession>